<evidence type="ECO:0000313" key="7">
    <source>
        <dbReference type="Proteomes" id="UP001285154"/>
    </source>
</evidence>
<dbReference type="Pfam" id="PF00496">
    <property type="entry name" value="SBP_bac_5"/>
    <property type="match status" value="1"/>
</dbReference>
<sequence length="516" mass="56689">MTMFRRLPTVAAFAAFAAFAVTGHGWAAGKDVLVIDKAEDPPTADPGVEVSNNGYTLIFPAYERLVKYDGTKTEVIPELAESWTVAPDNLSWTFKLASGHMFDDGSPVDAAAIKYSFDRVKKLAAGPGDMFPTVKDVVVVDPQTVKFELSAPFAPFLSALATSAGSIVNPKAQDHAVNGDDARAWLAEHSAGSGAFKIASWERNQQITLEPNPHYSGKAPAFKQVIFKIVREMSSRRLQLENGDADLIDQVPVDQAEAMKSSAGVAIQSNPSLYVIYLYLNNKKAPFDNPKVRQAISYAVDYKGLVDGIMQGQAEQMRGAVPDGMWGHDPQGMQYSYDPEKAKQLLADAGVSELHISFTYSQADSAWEPVGLALQASLAEIGVKLDMKNVADTTKRELVAKGDYDIATGAWTPDFADPFMFMNIWFDPTKMGAPGNRAFYENPKVTDLINKALQTVDQKEREKLYIEAQKITNEDAPYVLLFQKNDIFAMRSSVKGYVYNPMLIQVYNIADMSKSE</sequence>
<feature type="chain" id="PRO_5046197001" evidence="4">
    <location>
        <begin position="28"/>
        <end position="516"/>
    </location>
</feature>
<dbReference type="RefSeq" id="WP_320251517.1">
    <property type="nucleotide sequence ID" value="NZ_JAVIIQ010000011.1"/>
</dbReference>
<evidence type="ECO:0000256" key="2">
    <source>
        <dbReference type="ARBA" id="ARBA00005695"/>
    </source>
</evidence>
<dbReference type="Gene3D" id="3.10.105.10">
    <property type="entry name" value="Dipeptide-binding Protein, Domain 3"/>
    <property type="match status" value="1"/>
</dbReference>
<accession>A0ABU5A8X1</accession>
<name>A0ABU5A8X1_9HYPH</name>
<evidence type="ECO:0000259" key="5">
    <source>
        <dbReference type="Pfam" id="PF00496"/>
    </source>
</evidence>
<reference evidence="6 7" key="1">
    <citation type="submission" date="2023-08" db="EMBL/GenBank/DDBJ databases">
        <title>Implementing the SeqCode for naming new Mesorhizobium species isolated from Vachellia karroo root nodules.</title>
        <authorList>
            <person name="Van Lill M."/>
        </authorList>
    </citation>
    <scope>NUCLEOTIDE SEQUENCE [LARGE SCALE GENOMIC DNA]</scope>
    <source>
        <strain evidence="6 7">VK25D</strain>
    </source>
</reference>
<dbReference type="EMBL" id="JAVIIQ010000011">
    <property type="protein sequence ID" value="MDX8534158.1"/>
    <property type="molecule type" value="Genomic_DNA"/>
</dbReference>
<organism evidence="6 7">
    <name type="scientific">Mesorhizobium vachelliae</name>
    <dbReference type="NCBI Taxonomy" id="3072309"/>
    <lineage>
        <taxon>Bacteria</taxon>
        <taxon>Pseudomonadati</taxon>
        <taxon>Pseudomonadota</taxon>
        <taxon>Alphaproteobacteria</taxon>
        <taxon>Hyphomicrobiales</taxon>
        <taxon>Phyllobacteriaceae</taxon>
        <taxon>Mesorhizobium</taxon>
    </lineage>
</organism>
<gene>
    <name evidence="6" type="ORF">RFM42_24410</name>
</gene>
<dbReference type="CDD" id="cd08512">
    <property type="entry name" value="PBP2_NikA_DppA_OppA_like_7"/>
    <property type="match status" value="1"/>
</dbReference>
<dbReference type="SUPFAM" id="SSF53850">
    <property type="entry name" value="Periplasmic binding protein-like II"/>
    <property type="match status" value="1"/>
</dbReference>
<evidence type="ECO:0000313" key="6">
    <source>
        <dbReference type="EMBL" id="MDX8534158.1"/>
    </source>
</evidence>
<comment type="subcellular location">
    <subcellularLocation>
        <location evidence="1">Periplasm</location>
    </subcellularLocation>
</comment>
<dbReference type="Gene3D" id="3.40.190.10">
    <property type="entry name" value="Periplasmic binding protein-like II"/>
    <property type="match status" value="1"/>
</dbReference>
<dbReference type="InterPro" id="IPR000914">
    <property type="entry name" value="SBP_5_dom"/>
</dbReference>
<evidence type="ECO:0000256" key="3">
    <source>
        <dbReference type="ARBA" id="ARBA00022729"/>
    </source>
</evidence>
<proteinExistence type="inferred from homology"/>
<dbReference type="InterPro" id="IPR039424">
    <property type="entry name" value="SBP_5"/>
</dbReference>
<comment type="similarity">
    <text evidence="2">Belongs to the bacterial solute-binding protein 5 family.</text>
</comment>
<feature type="signal peptide" evidence="4">
    <location>
        <begin position="1"/>
        <end position="27"/>
    </location>
</feature>
<keyword evidence="7" id="KW-1185">Reference proteome</keyword>
<dbReference type="PANTHER" id="PTHR30290">
    <property type="entry name" value="PERIPLASMIC BINDING COMPONENT OF ABC TRANSPORTER"/>
    <property type="match status" value="1"/>
</dbReference>
<feature type="domain" description="Solute-binding protein family 5" evidence="5">
    <location>
        <begin position="74"/>
        <end position="431"/>
    </location>
</feature>
<evidence type="ECO:0000256" key="1">
    <source>
        <dbReference type="ARBA" id="ARBA00004418"/>
    </source>
</evidence>
<dbReference type="Gene3D" id="3.90.76.10">
    <property type="entry name" value="Dipeptide-binding Protein, Domain 1"/>
    <property type="match status" value="1"/>
</dbReference>
<dbReference type="Proteomes" id="UP001285154">
    <property type="component" value="Unassembled WGS sequence"/>
</dbReference>
<comment type="caution">
    <text evidence="6">The sequence shown here is derived from an EMBL/GenBank/DDBJ whole genome shotgun (WGS) entry which is preliminary data.</text>
</comment>
<protein>
    <submittedName>
        <fullName evidence="6">ABC transporter substrate-binding protein</fullName>
    </submittedName>
</protein>
<dbReference type="PIRSF" id="PIRSF002741">
    <property type="entry name" value="MppA"/>
    <property type="match status" value="1"/>
</dbReference>
<evidence type="ECO:0000256" key="4">
    <source>
        <dbReference type="SAM" id="SignalP"/>
    </source>
</evidence>
<dbReference type="PANTHER" id="PTHR30290:SF38">
    <property type="entry name" value="D,D-DIPEPTIDE-BINDING PERIPLASMIC PROTEIN DDPA-RELATED"/>
    <property type="match status" value="1"/>
</dbReference>
<dbReference type="InterPro" id="IPR030678">
    <property type="entry name" value="Peptide/Ni-bd"/>
</dbReference>
<keyword evidence="3 4" id="KW-0732">Signal</keyword>